<evidence type="ECO:0000256" key="3">
    <source>
        <dbReference type="ARBA" id="ARBA00023128"/>
    </source>
</evidence>
<comment type="similarity">
    <text evidence="2">Belongs to the mitochondrion-specific ribosomal protein mS41 family.</text>
</comment>
<dbReference type="PANTHER" id="PTHR28235">
    <property type="entry name" value="PROTEIN FYV4, MITOCHONDRIAL"/>
    <property type="match status" value="1"/>
</dbReference>
<name>A0A0W4ZUR1_PNEJ7</name>
<evidence type="ECO:0000313" key="7">
    <source>
        <dbReference type="Proteomes" id="UP000053447"/>
    </source>
</evidence>
<dbReference type="Proteomes" id="UP000053447">
    <property type="component" value="Unassembled WGS sequence"/>
</dbReference>
<dbReference type="EMBL" id="LFWA01000003">
    <property type="protein sequence ID" value="KTW32125.1"/>
    <property type="molecule type" value="Genomic_DNA"/>
</dbReference>
<gene>
    <name evidence="6" type="ORF">T551_00807</name>
</gene>
<evidence type="ECO:0000256" key="4">
    <source>
        <dbReference type="ARBA" id="ARBA00035129"/>
    </source>
</evidence>
<dbReference type="AlphaFoldDB" id="A0A0W4ZUR1"/>
<dbReference type="RefSeq" id="XP_018230817.1">
    <property type="nucleotide sequence ID" value="XM_018373071.1"/>
</dbReference>
<evidence type="ECO:0000256" key="2">
    <source>
        <dbReference type="ARBA" id="ARBA00010492"/>
    </source>
</evidence>
<evidence type="ECO:0000259" key="5">
    <source>
        <dbReference type="SMART" id="SM01238"/>
    </source>
</evidence>
<dbReference type="GeneID" id="28939326"/>
<dbReference type="Pfam" id="PF09597">
    <property type="entry name" value="SAM_Ribosomal_mS41"/>
    <property type="match status" value="1"/>
</dbReference>
<dbReference type="OrthoDB" id="18595at2759"/>
<evidence type="ECO:0000256" key="1">
    <source>
        <dbReference type="ARBA" id="ARBA00004173"/>
    </source>
</evidence>
<dbReference type="VEuPathDB" id="FungiDB:T551_00807"/>
<accession>A0A0W4ZUR1</accession>
<dbReference type="SMART" id="SM01238">
    <property type="entry name" value="IGR"/>
    <property type="match status" value="1"/>
</dbReference>
<reference evidence="7" key="1">
    <citation type="journal article" date="2016" name="Nat. Commun.">
        <title>Genome analysis of three Pneumocystis species reveals adaptation mechanisms to life exclusively in mammalian hosts.</title>
        <authorList>
            <person name="Ma L."/>
            <person name="Chen Z."/>
            <person name="Huang D.W."/>
            <person name="Kutty G."/>
            <person name="Ishihara M."/>
            <person name="Wang H."/>
            <person name="Abouelleil A."/>
            <person name="Bishop L."/>
            <person name="Davey E."/>
            <person name="Deng R."/>
            <person name="Deng X."/>
            <person name="Fan L."/>
            <person name="Fantoni G."/>
            <person name="Fitzgerald M."/>
            <person name="Gogineni E."/>
            <person name="Goldberg J.M."/>
            <person name="Handley G."/>
            <person name="Hu X."/>
            <person name="Huber C."/>
            <person name="Jiao X."/>
            <person name="Jones K."/>
            <person name="Levin J.Z."/>
            <person name="Liu Y."/>
            <person name="Macdonald P."/>
            <person name="Melnikov A."/>
            <person name="Raley C."/>
            <person name="Sassi M."/>
            <person name="Sherman B.T."/>
            <person name="Song X."/>
            <person name="Sykes S."/>
            <person name="Tran B."/>
            <person name="Walsh L."/>
            <person name="Xia Y."/>
            <person name="Yang J."/>
            <person name="Young S."/>
            <person name="Zeng Q."/>
            <person name="Zheng X."/>
            <person name="Stephens R."/>
            <person name="Nusbaum C."/>
            <person name="Birren B.W."/>
            <person name="Azadi P."/>
            <person name="Lempicki R.A."/>
            <person name="Cuomo C.A."/>
            <person name="Kovacs J.A."/>
        </authorList>
    </citation>
    <scope>NUCLEOTIDE SEQUENCE [LARGE SCALE GENOMIC DNA]</scope>
    <source>
        <strain evidence="7">RU7</strain>
    </source>
</reference>
<protein>
    <recommendedName>
        <fullName evidence="4">Small ribosomal subunit protein mS41</fullName>
    </recommendedName>
</protein>
<dbReference type="InterPro" id="IPR039603">
    <property type="entry name" value="Ribosomal_mS41"/>
</dbReference>
<dbReference type="InterPro" id="IPR019083">
    <property type="entry name" value="SAM_Ribosomal_mS41"/>
</dbReference>
<dbReference type="STRING" id="1408657.A0A0W4ZUR1"/>
<dbReference type="GO" id="GO:0005739">
    <property type="term" value="C:mitochondrion"/>
    <property type="evidence" value="ECO:0007669"/>
    <property type="project" value="UniProtKB-SubCell"/>
</dbReference>
<keyword evidence="3" id="KW-0496">Mitochondrion</keyword>
<comment type="caution">
    <text evidence="6">The sequence shown here is derived from an EMBL/GenBank/DDBJ whole genome shotgun (WGS) entry which is preliminary data.</text>
</comment>
<organism evidence="6 7">
    <name type="scientific">Pneumocystis jirovecii (strain RU7)</name>
    <name type="common">Human pneumocystis pneumonia agent</name>
    <dbReference type="NCBI Taxonomy" id="1408657"/>
    <lineage>
        <taxon>Eukaryota</taxon>
        <taxon>Fungi</taxon>
        <taxon>Dikarya</taxon>
        <taxon>Ascomycota</taxon>
        <taxon>Taphrinomycotina</taxon>
        <taxon>Pneumocystomycetes</taxon>
        <taxon>Pneumocystaceae</taxon>
        <taxon>Pneumocystis</taxon>
    </lineage>
</organism>
<comment type="subcellular location">
    <subcellularLocation>
        <location evidence="1">Mitochondrion</location>
    </subcellularLocation>
</comment>
<dbReference type="PANTHER" id="PTHR28235:SF1">
    <property type="entry name" value="SMALL RIBOSOMAL SUBUNIT PROTEIN MS41"/>
    <property type="match status" value="1"/>
</dbReference>
<feature type="domain" description="Small ribosomal subunit protein mS41 SAM" evidence="5">
    <location>
        <begin position="8"/>
        <end position="64"/>
    </location>
</feature>
<proteinExistence type="inferred from homology"/>
<evidence type="ECO:0000313" key="6">
    <source>
        <dbReference type="EMBL" id="KTW32125.1"/>
    </source>
</evidence>
<sequence length="87" mass="10058">MISSVDSVNAFLLKIGRNSANICASKFKSWSDLFTQTSMQMKINGINTKTRKYILLWREKYRQGEELCELPIMKKVGGGERKRLKNK</sequence>
<keyword evidence="7" id="KW-1185">Reference proteome</keyword>